<evidence type="ECO:0000313" key="3">
    <source>
        <dbReference type="Proteomes" id="UP000504606"/>
    </source>
</evidence>
<dbReference type="PANTHER" id="PTHR13650">
    <property type="entry name" value="SPATACSIN"/>
    <property type="match status" value="1"/>
</dbReference>
<reference evidence="4" key="1">
    <citation type="submission" date="2025-08" db="UniProtKB">
        <authorList>
            <consortium name="RefSeq"/>
        </authorList>
    </citation>
    <scope>IDENTIFICATION</scope>
    <source>
        <tissue evidence="4">Whole organism</tissue>
    </source>
</reference>
<dbReference type="GO" id="GO:0048489">
    <property type="term" value="P:synaptic vesicle transport"/>
    <property type="evidence" value="ECO:0007669"/>
    <property type="project" value="TreeGrafter"/>
</dbReference>
<dbReference type="Proteomes" id="UP000504606">
    <property type="component" value="Unplaced"/>
</dbReference>
<accession>A0A9C6XRV0</accession>
<dbReference type="OrthoDB" id="2018754at2759"/>
<dbReference type="InterPro" id="IPR028103">
    <property type="entry name" value="Spatacsin"/>
</dbReference>
<dbReference type="KEGG" id="foc:113216336"/>
<dbReference type="GO" id="GO:0007409">
    <property type="term" value="P:axonogenesis"/>
    <property type="evidence" value="ECO:0007669"/>
    <property type="project" value="TreeGrafter"/>
</dbReference>
<dbReference type="Pfam" id="PF14649">
    <property type="entry name" value="Spatacsin_C"/>
    <property type="match status" value="1"/>
</dbReference>
<evidence type="ECO:0000259" key="2">
    <source>
        <dbReference type="Pfam" id="PF14649"/>
    </source>
</evidence>
<dbReference type="GO" id="GO:0008088">
    <property type="term" value="P:axo-dendritic transport"/>
    <property type="evidence" value="ECO:0007669"/>
    <property type="project" value="TreeGrafter"/>
</dbReference>
<name>A0A9C6XRV0_FRAOC</name>
<evidence type="ECO:0000313" key="4">
    <source>
        <dbReference type="RefSeq" id="XP_052128728.1"/>
    </source>
</evidence>
<dbReference type="GO" id="GO:0030425">
    <property type="term" value="C:dendrite"/>
    <property type="evidence" value="ECO:0007669"/>
    <property type="project" value="TreeGrafter"/>
</dbReference>
<dbReference type="GO" id="GO:0045202">
    <property type="term" value="C:synapse"/>
    <property type="evidence" value="ECO:0007669"/>
    <property type="project" value="TreeGrafter"/>
</dbReference>
<sequence length="1843" mass="209588">MIPLPQLLDGLSRGRLEVLQNAFTLHRKAFRSEFVRYLTGGVTTLAEEHVARMAILFETIFNHLKKCDKSSSFGRNVLNLTVDHINGLIFELEGVKLAANSISIQQKNAVLELLNFNFNLLKNLSEEVFIPLQSLPTKGQIGQIGRVHLNPTSSFLMNHLSSKTDEEVVQHALLNFDSLVCAKELLLSRGQSASQVNEFVQCVADAYINELLRKRQMEIAKDVIYNTNRDVWPFLKNMCLNTVDSNIRDYLAFELNSIGLLEPTEVDIWKFLILIEGVIKETEFAIRISKGSFQVDTLVDGEKQLELSMSTMLTSLPHLANAKTSLLIELYFKTSNGTLEPMLNKADCWTYLLCRNQTDVLIKWIHAACSEHLESQQDRLTTFLSSWSLSQDMIDEIQNCACSVSTQEILLDYLSKYGLYTNLESQSVQKVLLRAIRTSQIFHMSDQNIREVFVNFCLSHNIPDLLVSCDITTENQTSPWLELYSKCKILKENPISKKALCDCVKYCANYLNLSESQQWISLSCFLMADNLFGDNHDMLTQYPHLKLLLTKQMDRSHPKDLSLPSLLRQRFSSTSNHSILKHQSLSSMFKDESEITEIDFSHEPTISMYGHKETLDYKYYLKQGRPCHASMLIQSDIIKNFGRPSRKLLKRPVLFAHELAYQNANNQLITASCIAFLEMLGESSQSLRTHLAVMKQIISFLVINQNCDDTFEVPLHLTMSEEKALHPQEMYELLQNSLPLDIYKQGLAVQFAVLHNLPLPRKFLEYCGQKNDWMNYLLFCQIYCYPPETVKSFAKNFQSVALTEHFSSFLLSKSSKLSIDSTRQRSGGRLSTADVPCLKDLAQLPSTEQGSVTIPSILLNSCTKDSLFGVLLAAHNCADPGEALLHTCVEFPCPVLALLADFYQVNAEAQLVAWLASWFPKEERVNFECWPKTEPWPTDMVELVILQSLEISCSNLLTGFQIFMPEHPLVLVIDLMDGLFRQNQTLDHKPLIVFKDSCSTLGDRDEQWSLSNANFVSDIGLKVLIKSLECLPFLTQKIRLLKIIASVDISLPSGFDCSKLLAILNILEPLEVDFDVKQYFRDSAAEIQKCTEKLISLQLFEEATALSGNSFIIEEQTYKFKKRMNSRYPDIKGFCKDCSSSFDHWNVDPYTAFTFFQSCASNLKKNEDRWRALYHATIWLKRSLSNNPHIERSDLVDEIELKMWQCCFCDNNELVFHVLAEELQNSSLSSLCTKKLARSFKFSDDFHKCNRVCKKRQCPTELLNCLLDIGDIVSASRVQYFFQSNHKDLEILESCINLAEENISEQNIPRKWAKVFGLSSDNDGSESNFSDLKEETQEQQFSSETLENMKYSSTRTKILSVIQILGKHLHHGKEIGKQLVACYRLAINLGLSYSDVIAVDDPLKLLRSPVFHNIGDYSIAADTMVALRMSSSERSKFLSREIIAAISKGPAPGSAKVFLLWGYDLEQHFRHVLDLVPDPSLLGNELMIMVSKLAILDKNTPKAVLSTAVELLVRAHDCYAAACHMEGIAQVLRTVSSFAPVLKSRSEWALMVRLLTGIQRYTEMNYIFKILKENDHFEFLLRKDSVKPLSFKLALLDWLRRECPNDIALLKMTAAHFAMHEQEAALWQKEGNDCIHQLVDNNGLQNNQKTKIGLQTAMQDFSHAAECYLQADMLNHAMTCAHQAELMALQIYLLSSTSDGATLRVIMLDSKSIAKLIVSTLSFNQALIVARAYNHRPDWAAALFYHCISPGLSAEEYFTTWSSCMELTPSIVQSIAYRLQRTTAVTREMTANMKWLLGHVKDMDVRYKIASELGLKEMVESLLNAPEVAYLKDTVWQSGFKRQ</sequence>
<dbReference type="GO" id="GO:0030424">
    <property type="term" value="C:axon"/>
    <property type="evidence" value="ECO:0007669"/>
    <property type="project" value="TreeGrafter"/>
</dbReference>
<protein>
    <submittedName>
        <fullName evidence="4">Spatacsin</fullName>
    </submittedName>
</protein>
<feature type="domain" description="Spatacsin C-terminal" evidence="2">
    <location>
        <begin position="1481"/>
        <end position="1778"/>
    </location>
</feature>
<dbReference type="GeneID" id="113216336"/>
<evidence type="ECO:0000256" key="1">
    <source>
        <dbReference type="SAM" id="MobiDB-lite"/>
    </source>
</evidence>
<gene>
    <name evidence="4" type="primary">LOC113216336</name>
</gene>
<keyword evidence="3" id="KW-1185">Reference proteome</keyword>
<dbReference type="InterPro" id="IPR028107">
    <property type="entry name" value="Spatacsin_C_dom"/>
</dbReference>
<dbReference type="RefSeq" id="XP_052128728.1">
    <property type="nucleotide sequence ID" value="XM_052272768.1"/>
</dbReference>
<dbReference type="GO" id="GO:0007268">
    <property type="term" value="P:chemical synaptic transmission"/>
    <property type="evidence" value="ECO:0007669"/>
    <property type="project" value="TreeGrafter"/>
</dbReference>
<feature type="region of interest" description="Disordered" evidence="1">
    <location>
        <begin position="1324"/>
        <end position="1343"/>
    </location>
</feature>
<dbReference type="PANTHER" id="PTHR13650:SF0">
    <property type="entry name" value="SPATACSIN"/>
    <property type="match status" value="1"/>
</dbReference>
<organism evidence="3 4">
    <name type="scientific">Frankliniella occidentalis</name>
    <name type="common">Western flower thrips</name>
    <name type="synonym">Euthrips occidentalis</name>
    <dbReference type="NCBI Taxonomy" id="133901"/>
    <lineage>
        <taxon>Eukaryota</taxon>
        <taxon>Metazoa</taxon>
        <taxon>Ecdysozoa</taxon>
        <taxon>Arthropoda</taxon>
        <taxon>Hexapoda</taxon>
        <taxon>Insecta</taxon>
        <taxon>Pterygota</taxon>
        <taxon>Neoptera</taxon>
        <taxon>Paraneoptera</taxon>
        <taxon>Thysanoptera</taxon>
        <taxon>Terebrantia</taxon>
        <taxon>Thripoidea</taxon>
        <taxon>Thripidae</taxon>
        <taxon>Frankliniella</taxon>
    </lineage>
</organism>
<dbReference type="GO" id="GO:0005737">
    <property type="term" value="C:cytoplasm"/>
    <property type="evidence" value="ECO:0007669"/>
    <property type="project" value="TreeGrafter"/>
</dbReference>
<proteinExistence type="predicted"/>